<accession>A0A444YH80</accession>
<proteinExistence type="predicted"/>
<evidence type="ECO:0000313" key="2">
    <source>
        <dbReference type="Proteomes" id="UP000289738"/>
    </source>
</evidence>
<dbReference type="Proteomes" id="UP000289738">
    <property type="component" value="Chromosome B06"/>
</dbReference>
<sequence>MHTHIKNSHDKPLLEPRSRRFNDLVFQSQNICEFASKSEDLTTILHCAYDNIMVEMQEYKANSKRKYSLSHEDVSLEDINELQSPPWVRTKGRPKNRLRSNTQKQIANAAKKKKKKVLTELNIFYDGSVVQSNFSHYHGHIMNYNFIDSRE</sequence>
<protein>
    <recommendedName>
        <fullName evidence="3">Protein FAR1-RELATED SEQUENCE</fullName>
    </recommendedName>
</protein>
<keyword evidence="2" id="KW-1185">Reference proteome</keyword>
<organism evidence="1 2">
    <name type="scientific">Arachis hypogaea</name>
    <name type="common">Peanut</name>
    <dbReference type="NCBI Taxonomy" id="3818"/>
    <lineage>
        <taxon>Eukaryota</taxon>
        <taxon>Viridiplantae</taxon>
        <taxon>Streptophyta</taxon>
        <taxon>Embryophyta</taxon>
        <taxon>Tracheophyta</taxon>
        <taxon>Spermatophyta</taxon>
        <taxon>Magnoliopsida</taxon>
        <taxon>eudicotyledons</taxon>
        <taxon>Gunneridae</taxon>
        <taxon>Pentapetalae</taxon>
        <taxon>rosids</taxon>
        <taxon>fabids</taxon>
        <taxon>Fabales</taxon>
        <taxon>Fabaceae</taxon>
        <taxon>Papilionoideae</taxon>
        <taxon>50 kb inversion clade</taxon>
        <taxon>dalbergioids sensu lato</taxon>
        <taxon>Dalbergieae</taxon>
        <taxon>Pterocarpus clade</taxon>
        <taxon>Arachis</taxon>
    </lineage>
</organism>
<dbReference type="AlphaFoldDB" id="A0A444YH80"/>
<comment type="caution">
    <text evidence="1">The sequence shown here is derived from an EMBL/GenBank/DDBJ whole genome shotgun (WGS) entry which is preliminary data.</text>
</comment>
<evidence type="ECO:0008006" key="3">
    <source>
        <dbReference type="Google" id="ProtNLM"/>
    </source>
</evidence>
<evidence type="ECO:0000313" key="1">
    <source>
        <dbReference type="EMBL" id="RYR01254.1"/>
    </source>
</evidence>
<reference evidence="1 2" key="1">
    <citation type="submission" date="2019-01" db="EMBL/GenBank/DDBJ databases">
        <title>Sequencing of cultivated peanut Arachis hypogaea provides insights into genome evolution and oil improvement.</title>
        <authorList>
            <person name="Chen X."/>
        </authorList>
    </citation>
    <scope>NUCLEOTIDE SEQUENCE [LARGE SCALE GENOMIC DNA]</scope>
    <source>
        <strain evidence="2">cv. Fuhuasheng</strain>
        <tissue evidence="1">Leaves</tissue>
    </source>
</reference>
<gene>
    <name evidence="1" type="ORF">Ahy_B06g080125</name>
</gene>
<name>A0A444YH80_ARAHY</name>
<dbReference type="EMBL" id="SDMP01000016">
    <property type="protein sequence ID" value="RYR01254.1"/>
    <property type="molecule type" value="Genomic_DNA"/>
</dbReference>